<dbReference type="GO" id="GO:0016787">
    <property type="term" value="F:hydrolase activity"/>
    <property type="evidence" value="ECO:0007669"/>
    <property type="project" value="UniProtKB-KW"/>
</dbReference>
<protein>
    <submittedName>
        <fullName evidence="6">Restriction endonuclease subunit S</fullName>
        <ecNumber evidence="6">3.1.21.-</ecNumber>
    </submittedName>
</protein>
<dbReference type="GO" id="GO:0004519">
    <property type="term" value="F:endonuclease activity"/>
    <property type="evidence" value="ECO:0007669"/>
    <property type="project" value="UniProtKB-KW"/>
</dbReference>
<keyword evidence="4" id="KW-0175">Coiled coil</keyword>
<dbReference type="InterPro" id="IPR052021">
    <property type="entry name" value="Type-I_RS_S_subunit"/>
</dbReference>
<sequence length="375" mass="41925">MSLGDVADVFNGKTPAKSEQREAGHPVLKIRDVDDGGRFREKFGSFVDQDYASQFSKKQVLPGDTLILNAAHNADYVGSKSFFATEDVRGALATGEWLLVRPNHRRLDPGFAHYWLTSAAAQAAIRDQVKGIHLYPKDVARLNIPLPPLDEQRRLAAILDKADALRRKRKRALELLDGLTQSIFLEMFGDIACGGNSIKKKAEFNTHDWHEGIIGDQIVLQRGKDITKKEAIFGDVPVISSGGISFYHNEKIAPGPGVLLGRKGSVGNVHFTDTDFWPHDTTLYVKEFRGNLPEFVYCYFKRFPIENYEASAANPSLNRNNIHPVKTLWPKLNLQERFSSRLRKVWLGINNATAQLASSEALFASLQHRAFSGQL</sequence>
<reference evidence="7" key="1">
    <citation type="journal article" date="2019" name="Int. J. Syst. Evol. Microbiol.">
        <title>The Global Catalogue of Microorganisms (GCM) 10K type strain sequencing project: providing services to taxonomists for standard genome sequencing and annotation.</title>
        <authorList>
            <consortium name="The Broad Institute Genomics Platform"/>
            <consortium name="The Broad Institute Genome Sequencing Center for Infectious Disease"/>
            <person name="Wu L."/>
            <person name="Ma J."/>
        </authorList>
    </citation>
    <scope>NUCLEOTIDE SEQUENCE [LARGE SCALE GENOMIC DNA]</scope>
    <source>
        <strain evidence="7">KCTC 23707</strain>
    </source>
</reference>
<evidence type="ECO:0000256" key="4">
    <source>
        <dbReference type="SAM" id="Coils"/>
    </source>
</evidence>
<dbReference type="SUPFAM" id="SSF116734">
    <property type="entry name" value="DNA methylase specificity domain"/>
    <property type="match status" value="2"/>
</dbReference>
<dbReference type="InterPro" id="IPR000055">
    <property type="entry name" value="Restrct_endonuc_typeI_TRD"/>
</dbReference>
<keyword evidence="7" id="KW-1185">Reference proteome</keyword>
<dbReference type="Pfam" id="PF01420">
    <property type="entry name" value="Methylase_S"/>
    <property type="match status" value="2"/>
</dbReference>
<dbReference type="Gene3D" id="3.90.220.20">
    <property type="entry name" value="DNA methylase specificity domains"/>
    <property type="match status" value="2"/>
</dbReference>
<evidence type="ECO:0000313" key="7">
    <source>
        <dbReference type="Proteomes" id="UP001597308"/>
    </source>
</evidence>
<keyword evidence="2" id="KW-0680">Restriction system</keyword>
<keyword evidence="6" id="KW-0255">Endonuclease</keyword>
<comment type="caution">
    <text evidence="6">The sequence shown here is derived from an EMBL/GenBank/DDBJ whole genome shotgun (WGS) entry which is preliminary data.</text>
</comment>
<feature type="domain" description="Type I restriction modification DNA specificity" evidence="5">
    <location>
        <begin position="2"/>
        <end position="174"/>
    </location>
</feature>
<evidence type="ECO:0000259" key="5">
    <source>
        <dbReference type="Pfam" id="PF01420"/>
    </source>
</evidence>
<dbReference type="RefSeq" id="WP_378798836.1">
    <property type="nucleotide sequence ID" value="NZ_JBHUER010000004.1"/>
</dbReference>
<accession>A0ABW4K774</accession>
<dbReference type="CDD" id="cd17267">
    <property type="entry name" value="RMtype1_S_EcoAO83I-TRD1-CR1_like"/>
    <property type="match status" value="1"/>
</dbReference>
<dbReference type="PANTHER" id="PTHR30408">
    <property type="entry name" value="TYPE-1 RESTRICTION ENZYME ECOKI SPECIFICITY PROTEIN"/>
    <property type="match status" value="1"/>
</dbReference>
<organism evidence="6 7">
    <name type="scientific">Methylopila henanensis</name>
    <dbReference type="NCBI Taxonomy" id="873516"/>
    <lineage>
        <taxon>Bacteria</taxon>
        <taxon>Pseudomonadati</taxon>
        <taxon>Pseudomonadota</taxon>
        <taxon>Alphaproteobacteria</taxon>
        <taxon>Hyphomicrobiales</taxon>
        <taxon>Methylopilaceae</taxon>
        <taxon>Methylopila</taxon>
    </lineage>
</organism>
<evidence type="ECO:0000313" key="6">
    <source>
        <dbReference type="EMBL" id="MFD1702923.1"/>
    </source>
</evidence>
<feature type="coiled-coil region" evidence="4">
    <location>
        <begin position="155"/>
        <end position="182"/>
    </location>
</feature>
<evidence type="ECO:0000256" key="2">
    <source>
        <dbReference type="ARBA" id="ARBA00022747"/>
    </source>
</evidence>
<keyword evidence="3" id="KW-0238">DNA-binding</keyword>
<comment type="similarity">
    <text evidence="1">Belongs to the type-I restriction system S methylase family.</text>
</comment>
<proteinExistence type="inferred from homology"/>
<dbReference type="EMBL" id="JBHUER010000004">
    <property type="protein sequence ID" value="MFD1702923.1"/>
    <property type="molecule type" value="Genomic_DNA"/>
</dbReference>
<name>A0ABW4K774_9HYPH</name>
<evidence type="ECO:0000256" key="1">
    <source>
        <dbReference type="ARBA" id="ARBA00010923"/>
    </source>
</evidence>
<gene>
    <name evidence="6" type="ORF">ACFSCV_07885</name>
</gene>
<evidence type="ECO:0000256" key="3">
    <source>
        <dbReference type="ARBA" id="ARBA00023125"/>
    </source>
</evidence>
<dbReference type="InterPro" id="IPR044946">
    <property type="entry name" value="Restrct_endonuc_typeI_TRD_sf"/>
</dbReference>
<dbReference type="EC" id="3.1.21.-" evidence="6"/>
<dbReference type="Proteomes" id="UP001597308">
    <property type="component" value="Unassembled WGS sequence"/>
</dbReference>
<feature type="domain" description="Type I restriction modification DNA specificity" evidence="5">
    <location>
        <begin position="208"/>
        <end position="346"/>
    </location>
</feature>
<keyword evidence="6" id="KW-0540">Nuclease</keyword>
<keyword evidence="6" id="KW-0378">Hydrolase</keyword>
<dbReference type="PANTHER" id="PTHR30408:SF12">
    <property type="entry name" value="TYPE I RESTRICTION ENZYME MJAVIII SPECIFICITY SUBUNIT"/>
    <property type="match status" value="1"/>
</dbReference>